<dbReference type="VEuPathDB" id="CryptoDB:Cvel_25852"/>
<evidence type="ECO:0000313" key="1">
    <source>
        <dbReference type="EMBL" id="CEM41163.1"/>
    </source>
</evidence>
<name>A0A0G4HAZ1_9ALVE</name>
<protein>
    <submittedName>
        <fullName evidence="1">Uncharacterized protein</fullName>
    </submittedName>
</protein>
<gene>
    <name evidence="1" type="ORF">Cvel_25852</name>
</gene>
<dbReference type="AlphaFoldDB" id="A0A0G4HAZ1"/>
<dbReference type="EMBL" id="CDMZ01002181">
    <property type="protein sequence ID" value="CEM41163.1"/>
    <property type="molecule type" value="Genomic_DNA"/>
</dbReference>
<organism evidence="1">
    <name type="scientific">Chromera velia CCMP2878</name>
    <dbReference type="NCBI Taxonomy" id="1169474"/>
    <lineage>
        <taxon>Eukaryota</taxon>
        <taxon>Sar</taxon>
        <taxon>Alveolata</taxon>
        <taxon>Colpodellida</taxon>
        <taxon>Chromeraceae</taxon>
        <taxon>Chromera</taxon>
    </lineage>
</organism>
<sequence length="190" mass="21187">MPKNMTCIIPENYQIAELFPHYLSEKVGGKGRPINFESIEDTEDLRVVWDHILNSLQKRREEAVANQKADVANALAVEIDPGRRLKRFMKDMESQFCAMTAIPKPVSSGPLTPAQVAVQDAAKQREKATTKRGVAVLGRALHDAANGVSPLRVVHASDLFPYVIWDSLERQTNTEKEVKGLREEVAALQI</sequence>
<proteinExistence type="predicted"/>
<reference evidence="1" key="1">
    <citation type="submission" date="2014-11" db="EMBL/GenBank/DDBJ databases">
        <authorList>
            <person name="Otto D Thomas"/>
            <person name="Naeem Raeece"/>
        </authorList>
    </citation>
    <scope>NUCLEOTIDE SEQUENCE</scope>
</reference>
<accession>A0A0G4HAZ1</accession>